<dbReference type="PROSITE" id="PS50972">
    <property type="entry name" value="PTERIN_BINDING"/>
    <property type="match status" value="1"/>
</dbReference>
<comment type="function">
    <text evidence="12">Catalyzes the condensation of para-aminobenzoate (pABA) with 6-hydroxymethyl-7,8-dihydropterin diphosphate (DHPt-PP) to form 7,8-dihydropteroate (H2Pte), the immediate precursor of folate derivatives.</text>
</comment>
<comment type="catalytic activity">
    <reaction evidence="1">
        <text>(7,8-dihydropterin-6-yl)methyl diphosphate + 4-aminobenzoate = 7,8-dihydropteroate + diphosphate</text>
        <dbReference type="Rhea" id="RHEA:19949"/>
        <dbReference type="ChEBI" id="CHEBI:17836"/>
        <dbReference type="ChEBI" id="CHEBI:17839"/>
        <dbReference type="ChEBI" id="CHEBI:33019"/>
        <dbReference type="ChEBI" id="CHEBI:72950"/>
        <dbReference type="EC" id="2.5.1.15"/>
    </reaction>
</comment>
<comment type="pathway">
    <text evidence="3 12">Cofactor biosynthesis; tetrahydrofolate biosynthesis; 7,8-dihydrofolate from 2-amino-4-hydroxy-6-hydroxymethyl-7,8-dihydropteridine diphosphate and 4-aminobenzoate: step 1/2.</text>
</comment>
<evidence type="ECO:0000256" key="12">
    <source>
        <dbReference type="RuleBase" id="RU361205"/>
    </source>
</evidence>
<evidence type="ECO:0000313" key="15">
    <source>
        <dbReference type="Proteomes" id="UP000006637"/>
    </source>
</evidence>
<dbReference type="PANTHER" id="PTHR20941">
    <property type="entry name" value="FOLATE SYNTHESIS PROTEINS"/>
    <property type="match status" value="1"/>
</dbReference>
<sequence length="284" mass="29886">MAHTGTVRAGDRRLGPRPVLMGIVNVTPDSFSDAGEAFSAERAAERALRLLEEGADVIDVGGESTRPGADPVPVGEEIRRVVPAIREILAERPEAVVSVDTYRSETAEAALEAGALMVNDITALRGDPRMARLVAEAGCGVVLMHMRGTPKTMQRDPRYEDVVGEVREFLAGRAEAAVAAGVDPGCILLDPGIGFGKTLEHNLALLGRLDAIAGVGFPVLVGTSRKGFLGKITGAQSPKERVFGTVATSVLAYGRGAFAFRVHDVRANREALRVAAAVEEVSSP</sequence>
<dbReference type="EMBL" id="CP000386">
    <property type="protein sequence ID" value="ABG05128.1"/>
    <property type="molecule type" value="Genomic_DNA"/>
</dbReference>
<dbReference type="GO" id="GO:0046654">
    <property type="term" value="P:tetrahydrofolate biosynthetic process"/>
    <property type="evidence" value="ECO:0007669"/>
    <property type="project" value="UniProtKB-UniPathway"/>
</dbReference>
<dbReference type="Pfam" id="PF00809">
    <property type="entry name" value="Pterin_bind"/>
    <property type="match status" value="1"/>
</dbReference>
<evidence type="ECO:0000256" key="8">
    <source>
        <dbReference type="ARBA" id="ARBA00022723"/>
    </source>
</evidence>
<evidence type="ECO:0000256" key="10">
    <source>
        <dbReference type="ARBA" id="ARBA00022909"/>
    </source>
</evidence>
<dbReference type="FunFam" id="3.20.20.20:FF:000006">
    <property type="entry name" value="Dihydropteroate synthase"/>
    <property type="match status" value="1"/>
</dbReference>
<evidence type="ECO:0000256" key="7">
    <source>
        <dbReference type="ARBA" id="ARBA00022679"/>
    </source>
</evidence>
<keyword evidence="9 12" id="KW-0460">Magnesium</keyword>
<dbReference type="PhylomeDB" id="Q1AU00"/>
<dbReference type="InterPro" id="IPR000489">
    <property type="entry name" value="Pterin-binding_dom"/>
</dbReference>
<evidence type="ECO:0000256" key="11">
    <source>
        <dbReference type="ARBA" id="ARBA00030193"/>
    </source>
</evidence>
<keyword evidence="7 12" id="KW-0808">Transferase</keyword>
<reference evidence="14 15" key="1">
    <citation type="submission" date="2006-06" db="EMBL/GenBank/DDBJ databases">
        <title>Complete sequence of Rubrobacter xylanophilus DSM 9941.</title>
        <authorList>
            <consortium name="US DOE Joint Genome Institute"/>
            <person name="Copeland A."/>
            <person name="Lucas S."/>
            <person name="Lapidus A."/>
            <person name="Barry K."/>
            <person name="Detter J.C."/>
            <person name="Glavina del Rio T."/>
            <person name="Hammon N."/>
            <person name="Israni S."/>
            <person name="Dalin E."/>
            <person name="Tice H."/>
            <person name="Pitluck S."/>
            <person name="Munk A.C."/>
            <person name="Brettin T."/>
            <person name="Bruce D."/>
            <person name="Han C."/>
            <person name="Tapia R."/>
            <person name="Gilna P."/>
            <person name="Schmutz J."/>
            <person name="Larimer F."/>
            <person name="Land M."/>
            <person name="Hauser L."/>
            <person name="Kyrpides N."/>
            <person name="Lykidis A."/>
            <person name="da Costa M.S."/>
            <person name="Rainey F.A."/>
            <person name="Empadinhas N."/>
            <person name="Jolivet E."/>
            <person name="Battista J.R."/>
            <person name="Richardson P."/>
        </authorList>
    </citation>
    <scope>NUCLEOTIDE SEQUENCE [LARGE SCALE GENOMIC DNA]</scope>
    <source>
        <strain evidence="15">DSM 9941 / NBRC 16129 / PRD-1</strain>
    </source>
</reference>
<dbReference type="PROSITE" id="PS00793">
    <property type="entry name" value="DHPS_2"/>
    <property type="match status" value="1"/>
</dbReference>
<dbReference type="SUPFAM" id="SSF51717">
    <property type="entry name" value="Dihydropteroate synthetase-like"/>
    <property type="match status" value="1"/>
</dbReference>
<dbReference type="NCBIfam" id="TIGR01496">
    <property type="entry name" value="DHPS"/>
    <property type="match status" value="1"/>
</dbReference>
<dbReference type="CDD" id="cd00739">
    <property type="entry name" value="DHPS"/>
    <property type="match status" value="1"/>
</dbReference>
<evidence type="ECO:0000256" key="2">
    <source>
        <dbReference type="ARBA" id="ARBA00001946"/>
    </source>
</evidence>
<evidence type="ECO:0000256" key="4">
    <source>
        <dbReference type="ARBA" id="ARBA00009503"/>
    </source>
</evidence>
<comment type="similarity">
    <text evidence="4 12">Belongs to the DHPS family.</text>
</comment>
<evidence type="ECO:0000256" key="1">
    <source>
        <dbReference type="ARBA" id="ARBA00000012"/>
    </source>
</evidence>
<dbReference type="Proteomes" id="UP000006637">
    <property type="component" value="Chromosome"/>
</dbReference>
<evidence type="ECO:0000313" key="14">
    <source>
        <dbReference type="EMBL" id="ABG05128.1"/>
    </source>
</evidence>
<dbReference type="EC" id="2.5.1.15" evidence="5 12"/>
<evidence type="ECO:0000256" key="6">
    <source>
        <dbReference type="ARBA" id="ARBA00016919"/>
    </source>
</evidence>
<organism evidence="14 15">
    <name type="scientific">Rubrobacter xylanophilus (strain DSM 9941 / JCM 11954 / NBRC 16129 / PRD-1)</name>
    <dbReference type="NCBI Taxonomy" id="266117"/>
    <lineage>
        <taxon>Bacteria</taxon>
        <taxon>Bacillati</taxon>
        <taxon>Actinomycetota</taxon>
        <taxon>Rubrobacteria</taxon>
        <taxon>Rubrobacterales</taxon>
        <taxon>Rubrobacteraceae</taxon>
        <taxon>Rubrobacter</taxon>
    </lineage>
</organism>
<dbReference type="KEGG" id="rxy:Rxyl_2184"/>
<dbReference type="InterPro" id="IPR011005">
    <property type="entry name" value="Dihydropteroate_synth-like_sf"/>
</dbReference>
<evidence type="ECO:0000256" key="3">
    <source>
        <dbReference type="ARBA" id="ARBA00004763"/>
    </source>
</evidence>
<comment type="cofactor">
    <cofactor evidence="2 12">
        <name>Mg(2+)</name>
        <dbReference type="ChEBI" id="CHEBI:18420"/>
    </cofactor>
</comment>
<dbReference type="eggNOG" id="COG0294">
    <property type="taxonomic scope" value="Bacteria"/>
</dbReference>
<proteinExistence type="inferred from homology"/>
<dbReference type="HOGENOM" id="CLU_008023_0_2_11"/>
<evidence type="ECO:0000256" key="9">
    <source>
        <dbReference type="ARBA" id="ARBA00022842"/>
    </source>
</evidence>
<evidence type="ECO:0000259" key="13">
    <source>
        <dbReference type="PROSITE" id="PS50972"/>
    </source>
</evidence>
<keyword evidence="8 12" id="KW-0479">Metal-binding</keyword>
<dbReference type="GO" id="GO:0046872">
    <property type="term" value="F:metal ion binding"/>
    <property type="evidence" value="ECO:0007669"/>
    <property type="project" value="UniProtKB-KW"/>
</dbReference>
<dbReference type="GO" id="GO:0046656">
    <property type="term" value="P:folic acid biosynthetic process"/>
    <property type="evidence" value="ECO:0007669"/>
    <property type="project" value="UniProtKB-KW"/>
</dbReference>
<accession>Q1AU00</accession>
<dbReference type="GO" id="GO:0004156">
    <property type="term" value="F:dihydropteroate synthase activity"/>
    <property type="evidence" value="ECO:0007669"/>
    <property type="project" value="UniProtKB-EC"/>
</dbReference>
<feature type="domain" description="Pterin-binding" evidence="13">
    <location>
        <begin position="18"/>
        <end position="273"/>
    </location>
</feature>
<keyword evidence="10 12" id="KW-0289">Folate biosynthesis</keyword>
<dbReference type="GO" id="GO:0005829">
    <property type="term" value="C:cytosol"/>
    <property type="evidence" value="ECO:0007669"/>
    <property type="project" value="TreeGrafter"/>
</dbReference>
<name>Q1AU00_RUBXD</name>
<dbReference type="RefSeq" id="WP_011565142.1">
    <property type="nucleotide sequence ID" value="NC_008148.1"/>
</dbReference>
<dbReference type="PROSITE" id="PS00792">
    <property type="entry name" value="DHPS_1"/>
    <property type="match status" value="1"/>
</dbReference>
<dbReference type="AlphaFoldDB" id="Q1AU00"/>
<evidence type="ECO:0000256" key="5">
    <source>
        <dbReference type="ARBA" id="ARBA00012458"/>
    </source>
</evidence>
<dbReference type="InterPro" id="IPR006390">
    <property type="entry name" value="DHP_synth_dom"/>
</dbReference>
<dbReference type="InterPro" id="IPR045031">
    <property type="entry name" value="DHP_synth-like"/>
</dbReference>
<gene>
    <name evidence="14" type="ordered locus">Rxyl_2184</name>
</gene>
<dbReference type="Gene3D" id="3.20.20.20">
    <property type="entry name" value="Dihydropteroate synthase-like"/>
    <property type="match status" value="1"/>
</dbReference>
<dbReference type="PANTHER" id="PTHR20941:SF1">
    <property type="entry name" value="FOLIC ACID SYNTHESIS PROTEIN FOL1"/>
    <property type="match status" value="1"/>
</dbReference>
<protein>
    <recommendedName>
        <fullName evidence="6 12">Dihydropteroate synthase</fullName>
        <shortName evidence="12">DHPS</shortName>
        <ecNumber evidence="5 12">2.5.1.15</ecNumber>
    </recommendedName>
    <alternativeName>
        <fullName evidence="11 12">Dihydropteroate pyrophosphorylase</fullName>
    </alternativeName>
</protein>
<keyword evidence="15" id="KW-1185">Reference proteome</keyword>
<dbReference type="STRING" id="266117.Rxyl_2184"/>
<dbReference type="UniPathway" id="UPA00077">
    <property type="reaction ID" value="UER00156"/>
</dbReference>